<evidence type="ECO:0000313" key="9">
    <source>
        <dbReference type="EMBL" id="KAJ9584594.1"/>
    </source>
</evidence>
<name>A0AAD8ECB0_DIPPU</name>
<feature type="compositionally biased region" description="Basic and acidic residues" evidence="7">
    <location>
        <begin position="478"/>
        <end position="489"/>
    </location>
</feature>
<comment type="caution">
    <text evidence="9">The sequence shown here is derived from an EMBL/GenBank/DDBJ whole genome shotgun (WGS) entry which is preliminary data.</text>
</comment>
<feature type="compositionally biased region" description="Basic residues" evidence="7">
    <location>
        <begin position="512"/>
        <end position="531"/>
    </location>
</feature>
<feature type="compositionally biased region" description="Basic residues" evidence="7">
    <location>
        <begin position="378"/>
        <end position="391"/>
    </location>
</feature>
<evidence type="ECO:0000256" key="4">
    <source>
        <dbReference type="ARBA" id="ARBA00022737"/>
    </source>
</evidence>
<dbReference type="GO" id="GO:0016182">
    <property type="term" value="P:synaptic vesicle budding from endosome"/>
    <property type="evidence" value="ECO:0007669"/>
    <property type="project" value="TreeGrafter"/>
</dbReference>
<dbReference type="InterPro" id="IPR016024">
    <property type="entry name" value="ARM-type_fold"/>
</dbReference>
<dbReference type="GO" id="GO:1904115">
    <property type="term" value="C:axon cytoplasm"/>
    <property type="evidence" value="ECO:0007669"/>
    <property type="project" value="GOC"/>
</dbReference>
<dbReference type="Gene3D" id="3.30.450.50">
    <property type="entry name" value="Longin domain"/>
    <property type="match status" value="1"/>
</dbReference>
<feature type="domain" description="AP-3 complex subunit delta" evidence="8">
    <location>
        <begin position="307"/>
        <end position="450"/>
    </location>
</feature>
<dbReference type="InterPro" id="IPR058898">
    <property type="entry name" value="Mu_AP3"/>
</dbReference>
<feature type="compositionally biased region" description="Acidic residues" evidence="7">
    <location>
        <begin position="396"/>
        <end position="408"/>
    </location>
</feature>
<dbReference type="GO" id="GO:0006896">
    <property type="term" value="P:Golgi to vacuole transport"/>
    <property type="evidence" value="ECO:0007669"/>
    <property type="project" value="TreeGrafter"/>
</dbReference>
<keyword evidence="3" id="KW-0813">Transport</keyword>
<dbReference type="GO" id="GO:0043195">
    <property type="term" value="C:terminal bouton"/>
    <property type="evidence" value="ECO:0007669"/>
    <property type="project" value="TreeGrafter"/>
</dbReference>
<dbReference type="PANTHER" id="PTHR22781:SF12">
    <property type="entry name" value="AP-3 COMPLEX SUBUNIT DELTA-1"/>
    <property type="match status" value="1"/>
</dbReference>
<dbReference type="InterPro" id="IPR017105">
    <property type="entry name" value="AP3_complex_dsu"/>
</dbReference>
<reference evidence="9" key="1">
    <citation type="journal article" date="2023" name="IScience">
        <title>Live-bearing cockroach genome reveals convergent evolutionary mechanisms linked to viviparity in insects and beyond.</title>
        <authorList>
            <person name="Fouks B."/>
            <person name="Harrison M.C."/>
            <person name="Mikhailova A.A."/>
            <person name="Marchal E."/>
            <person name="English S."/>
            <person name="Carruthers M."/>
            <person name="Jennings E.C."/>
            <person name="Chiamaka E.L."/>
            <person name="Frigard R.A."/>
            <person name="Pippel M."/>
            <person name="Attardo G.M."/>
            <person name="Benoit J.B."/>
            <person name="Bornberg-Bauer E."/>
            <person name="Tobe S.S."/>
        </authorList>
    </citation>
    <scope>NUCLEOTIDE SEQUENCE</scope>
    <source>
        <strain evidence="9">Stay&amp;Tobe</strain>
    </source>
</reference>
<evidence type="ECO:0000259" key="8">
    <source>
        <dbReference type="SMART" id="SM01354"/>
    </source>
</evidence>
<dbReference type="GO" id="GO:0048499">
    <property type="term" value="P:synaptic vesicle membrane organization"/>
    <property type="evidence" value="ECO:0007669"/>
    <property type="project" value="TreeGrafter"/>
</dbReference>
<reference evidence="9" key="2">
    <citation type="submission" date="2023-05" db="EMBL/GenBank/DDBJ databases">
        <authorList>
            <person name="Fouks B."/>
        </authorList>
    </citation>
    <scope>NUCLEOTIDE SEQUENCE</scope>
    <source>
        <strain evidence="9">Stay&amp;Tobe</strain>
        <tissue evidence="9">Testes</tissue>
    </source>
</reference>
<feature type="compositionally biased region" description="Basic and acidic residues" evidence="7">
    <location>
        <begin position="433"/>
        <end position="451"/>
    </location>
</feature>
<feature type="region of interest" description="Disordered" evidence="7">
    <location>
        <begin position="463"/>
        <end position="489"/>
    </location>
</feature>
<evidence type="ECO:0000256" key="7">
    <source>
        <dbReference type="SAM" id="MobiDB-lite"/>
    </source>
</evidence>
<dbReference type="GO" id="GO:0030123">
    <property type="term" value="C:AP-3 adaptor complex"/>
    <property type="evidence" value="ECO:0007669"/>
    <property type="project" value="InterPro"/>
</dbReference>
<proteinExistence type="inferred from homology"/>
<feature type="region of interest" description="Disordered" evidence="7">
    <location>
        <begin position="508"/>
        <end position="572"/>
    </location>
</feature>
<evidence type="ECO:0000256" key="3">
    <source>
        <dbReference type="ARBA" id="ARBA00022448"/>
    </source>
</evidence>
<dbReference type="Pfam" id="PF01602">
    <property type="entry name" value="Adaptin_N"/>
    <property type="match status" value="1"/>
</dbReference>
<comment type="similarity">
    <text evidence="2">Belongs to the adaptor complexes large subunit family.</text>
</comment>
<evidence type="ECO:0000256" key="6">
    <source>
        <dbReference type="ARBA" id="ARBA00023136"/>
    </source>
</evidence>
<evidence type="ECO:0000256" key="1">
    <source>
        <dbReference type="ARBA" id="ARBA00004308"/>
    </source>
</evidence>
<comment type="subcellular location">
    <subcellularLocation>
        <location evidence="1">Endomembrane system</location>
    </subcellularLocation>
</comment>
<dbReference type="GO" id="GO:0098830">
    <property type="term" value="C:presynaptic endosome"/>
    <property type="evidence" value="ECO:0007669"/>
    <property type="project" value="TreeGrafter"/>
</dbReference>
<evidence type="ECO:0000256" key="2">
    <source>
        <dbReference type="ARBA" id="ARBA00006613"/>
    </source>
</evidence>
<feature type="compositionally biased region" description="Basic residues" evidence="7">
    <location>
        <begin position="463"/>
        <end position="477"/>
    </location>
</feature>
<dbReference type="GO" id="GO:0006623">
    <property type="term" value="P:protein targeting to vacuole"/>
    <property type="evidence" value="ECO:0007669"/>
    <property type="project" value="TreeGrafter"/>
</dbReference>
<dbReference type="Pfam" id="PF26171">
    <property type="entry name" value="Mu_AP3"/>
    <property type="match status" value="1"/>
</dbReference>
<dbReference type="GO" id="GO:0048490">
    <property type="term" value="P:anterograde synaptic vesicle transport"/>
    <property type="evidence" value="ECO:0007669"/>
    <property type="project" value="TreeGrafter"/>
</dbReference>
<keyword evidence="10" id="KW-1185">Reference proteome</keyword>
<dbReference type="PANTHER" id="PTHR22781">
    <property type="entry name" value="DELTA ADAPTIN-RELATED"/>
    <property type="match status" value="1"/>
</dbReference>
<dbReference type="InterPro" id="IPR002553">
    <property type="entry name" value="Clathrin/coatomer_adapt-like_N"/>
</dbReference>
<organism evidence="9 10">
    <name type="scientific">Diploptera punctata</name>
    <name type="common">Pacific beetle cockroach</name>
    <dbReference type="NCBI Taxonomy" id="6984"/>
    <lineage>
        <taxon>Eukaryota</taxon>
        <taxon>Metazoa</taxon>
        <taxon>Ecdysozoa</taxon>
        <taxon>Arthropoda</taxon>
        <taxon>Hexapoda</taxon>
        <taxon>Insecta</taxon>
        <taxon>Pterygota</taxon>
        <taxon>Neoptera</taxon>
        <taxon>Polyneoptera</taxon>
        <taxon>Dictyoptera</taxon>
        <taxon>Blattodea</taxon>
        <taxon>Blaberoidea</taxon>
        <taxon>Blaberidae</taxon>
        <taxon>Diplopterinae</taxon>
        <taxon>Diploptera</taxon>
    </lineage>
</organism>
<accession>A0AAD8ECB0</accession>
<feature type="region of interest" description="Disordered" evidence="7">
    <location>
        <begin position="376"/>
        <end position="451"/>
    </location>
</feature>
<evidence type="ECO:0000256" key="5">
    <source>
        <dbReference type="ARBA" id="ARBA00022927"/>
    </source>
</evidence>
<dbReference type="SUPFAM" id="SSF48371">
    <property type="entry name" value="ARM repeat"/>
    <property type="match status" value="1"/>
</dbReference>
<dbReference type="Gene3D" id="1.25.10.10">
    <property type="entry name" value="Leucine-rich Repeat Variant"/>
    <property type="match status" value="1"/>
</dbReference>
<dbReference type="InterPro" id="IPR011989">
    <property type="entry name" value="ARM-like"/>
</dbReference>
<dbReference type="AlphaFoldDB" id="A0AAD8ECB0"/>
<feature type="compositionally biased region" description="Acidic residues" evidence="7">
    <location>
        <begin position="551"/>
        <end position="561"/>
    </location>
</feature>
<keyword evidence="4" id="KW-0677">Repeat</keyword>
<dbReference type="SMART" id="SM01354">
    <property type="entry name" value="BLVR"/>
    <property type="match status" value="1"/>
</dbReference>
<dbReference type="GO" id="GO:0098943">
    <property type="term" value="P:neurotransmitter receptor transport, postsynaptic endosome to lysosome"/>
    <property type="evidence" value="ECO:0007669"/>
    <property type="project" value="TreeGrafter"/>
</dbReference>
<keyword evidence="5" id="KW-0653">Protein transport</keyword>
<sequence>MVSKKNLMEIVKKLMVHMDKAEGTTYRDELLSKIIQICSQNNYQYITNFEWYVSVLVELTRMEGSQHGPLVASQMLDVATRVQAIRQFAVEQMAVLIENAHLLTAQSSTMSQVLYAAAWITGEFSQYLRDPQATLEAMLRGRVIALPGHIQAAYVQNILKLFSAIFNRAEDEKDKEKINKLCDLIAENLPQFVSSADLEVQERASSAMQLIKYVQKQVNKGEERLAVELETLFVGELNPVAPKAQKKVQIPEGLDLNEWINDPPTESSDNDDDDIQLAGVGATDIFLRSDRLGDGMYSSNSRKQVELTEDELEKRRIARRLEQANNPHYLKASNGHKTNSAIDDYSEVAIAAIDLPVPLKIPGLASSDNYLNLDRSSAKRRKRRRRKKEKKGRSSDEEEVEIEEEEDIAPLHVVNTDIGEMPEGAQLSDGEELDSRPNDDPHKALDINLDEPLRDEEKLPILKHRTRSKDKVKKSKTKIMEHQSEPKTKLENKSTLILRLQFQDGDIAPKLQSRRKKDMRNSKEKKKKTQVKYKEGYEEAAGISTPSKEVVDDDDDDEDGNEVPVVLAPPPMTNYKKLADDKNMQMLYETKLFTHEPEKLALSVLFTNKTRSNIIELDFSVCDTPSVSMVKENRDNQYGNKLPFILDCRASSEMDFIFHVTDITSPHKVRGTLTYMVRCQDGSGTETSHHKLDFLLYLPCSTFMIGVLHQNYDVTNLLEDGQLTKHKSLVISSNPFQDFTQVIVQLCYHCHFSLLQRMEKTASLYSHSARGHHVLLLVKLLKGGRLGFEGRSDSEPIISNLFTEIEVLFQPKDA</sequence>
<dbReference type="EMBL" id="JASPKZ010007388">
    <property type="protein sequence ID" value="KAJ9584594.1"/>
    <property type="molecule type" value="Genomic_DNA"/>
</dbReference>
<dbReference type="InterPro" id="IPR010474">
    <property type="entry name" value="AP3D_dom_metazoa"/>
</dbReference>
<dbReference type="Pfam" id="PF06375">
    <property type="entry name" value="AP3D1"/>
    <property type="match status" value="1"/>
</dbReference>
<dbReference type="Proteomes" id="UP001233999">
    <property type="component" value="Unassembled WGS sequence"/>
</dbReference>
<dbReference type="GO" id="GO:0010008">
    <property type="term" value="C:endosome membrane"/>
    <property type="evidence" value="ECO:0007669"/>
    <property type="project" value="TreeGrafter"/>
</dbReference>
<protein>
    <recommendedName>
        <fullName evidence="8">AP-3 complex subunit delta domain-containing protein</fullName>
    </recommendedName>
</protein>
<evidence type="ECO:0000313" key="10">
    <source>
        <dbReference type="Proteomes" id="UP001233999"/>
    </source>
</evidence>
<gene>
    <name evidence="9" type="ORF">L9F63_021064</name>
</gene>
<keyword evidence="6" id="KW-0472">Membrane</keyword>